<sequence length="145" mass="17119">MDKITPAERSHIMSRVKGKDTQPERIVRRLIYHAGFRYRICDPRLPGKPDLVFWGKRKVIFVHGCFWHCRDSCKRASLPKSNQEFWRVKLEKNKARDTLNLAKLHEMGWETLIVWECEIKRKKIGSLLQKLIAFLDVDAGAQKNF</sequence>
<name>A0A3N0U8B9_9GAMM</name>
<accession>A0A3N0U8B9</accession>
<keyword evidence="1 6" id="KW-0540">Nuclease</keyword>
<dbReference type="Proteomes" id="UP000274511">
    <property type="component" value="Unassembled WGS sequence"/>
</dbReference>
<comment type="function">
    <text evidence="6">May nick specific sequences that contain T:G mispairs resulting from m5C-deamination.</text>
</comment>
<evidence type="ECO:0000256" key="2">
    <source>
        <dbReference type="ARBA" id="ARBA00022759"/>
    </source>
</evidence>
<gene>
    <name evidence="7" type="primary">vsr</name>
    <name evidence="7" type="ORF">EC392_15570</name>
</gene>
<dbReference type="PIRSF" id="PIRSF018267">
    <property type="entry name" value="VSR_endonuc"/>
    <property type="match status" value="1"/>
</dbReference>
<dbReference type="EMBL" id="RJUJ01000022">
    <property type="protein sequence ID" value="ROH76558.1"/>
    <property type="molecule type" value="Genomic_DNA"/>
</dbReference>
<reference evidence="7 8" key="1">
    <citation type="submission" date="2018-10" db="EMBL/GenBank/DDBJ databases">
        <title>New species genome.</title>
        <authorList>
            <person name="Li Y."/>
        </authorList>
    </citation>
    <scope>NUCLEOTIDE SEQUENCE [LARGE SCALE GENOMIC DNA]</scope>
    <source>
        <strain evidence="7 8">L6_4B</strain>
    </source>
</reference>
<keyword evidence="2 6" id="KW-0255">Endonuclease</keyword>
<protein>
    <recommendedName>
        <fullName evidence="6">Very short patch repair endonuclease</fullName>
        <ecNumber evidence="6">3.1.-.-</ecNumber>
    </recommendedName>
</protein>
<dbReference type="Gene3D" id="3.40.960.10">
    <property type="entry name" value="VSR Endonuclease"/>
    <property type="match status" value="1"/>
</dbReference>
<proteinExistence type="inferred from homology"/>
<dbReference type="GO" id="GO:0016787">
    <property type="term" value="F:hydrolase activity"/>
    <property type="evidence" value="ECO:0007669"/>
    <property type="project" value="UniProtKB-KW"/>
</dbReference>
<evidence type="ECO:0000313" key="8">
    <source>
        <dbReference type="Proteomes" id="UP000274511"/>
    </source>
</evidence>
<comment type="caution">
    <text evidence="7">The sequence shown here is derived from an EMBL/GenBank/DDBJ whole genome shotgun (WGS) entry which is preliminary data.</text>
</comment>
<dbReference type="CDD" id="cd00221">
    <property type="entry name" value="Vsr"/>
    <property type="match status" value="1"/>
</dbReference>
<evidence type="ECO:0000313" key="7">
    <source>
        <dbReference type="EMBL" id="ROH76558.1"/>
    </source>
</evidence>
<dbReference type="InterPro" id="IPR011335">
    <property type="entry name" value="Restrct_endonuc-II-like"/>
</dbReference>
<dbReference type="InterPro" id="IPR004603">
    <property type="entry name" value="DNA_mismatch_endonuc_vsr"/>
</dbReference>
<evidence type="ECO:0000256" key="1">
    <source>
        <dbReference type="ARBA" id="ARBA00022722"/>
    </source>
</evidence>
<dbReference type="RefSeq" id="WP_112104358.1">
    <property type="nucleotide sequence ID" value="NZ_LUSU01000053.1"/>
</dbReference>
<keyword evidence="5 6" id="KW-0234">DNA repair</keyword>
<dbReference type="AlphaFoldDB" id="A0A3N0U8B9"/>
<dbReference type="Pfam" id="PF03852">
    <property type="entry name" value="Vsr"/>
    <property type="match status" value="1"/>
</dbReference>
<organism evidence="7 8">
    <name type="scientific">Lonsdalea populi</name>
    <dbReference type="NCBI Taxonomy" id="1172565"/>
    <lineage>
        <taxon>Bacteria</taxon>
        <taxon>Pseudomonadati</taxon>
        <taxon>Pseudomonadota</taxon>
        <taxon>Gammaproteobacteria</taxon>
        <taxon>Enterobacterales</taxon>
        <taxon>Pectobacteriaceae</taxon>
        <taxon>Lonsdalea</taxon>
    </lineage>
</organism>
<keyword evidence="3 6" id="KW-0227">DNA damage</keyword>
<evidence type="ECO:0000256" key="3">
    <source>
        <dbReference type="ARBA" id="ARBA00022763"/>
    </source>
</evidence>
<evidence type="ECO:0000256" key="4">
    <source>
        <dbReference type="ARBA" id="ARBA00022801"/>
    </source>
</evidence>
<dbReference type="SUPFAM" id="SSF52980">
    <property type="entry name" value="Restriction endonuclease-like"/>
    <property type="match status" value="1"/>
</dbReference>
<dbReference type="GO" id="GO:0006298">
    <property type="term" value="P:mismatch repair"/>
    <property type="evidence" value="ECO:0007669"/>
    <property type="project" value="UniProtKB-UniRule"/>
</dbReference>
<dbReference type="GO" id="GO:0004519">
    <property type="term" value="F:endonuclease activity"/>
    <property type="evidence" value="ECO:0007669"/>
    <property type="project" value="UniProtKB-KW"/>
</dbReference>
<dbReference type="EC" id="3.1.-.-" evidence="6"/>
<dbReference type="OrthoDB" id="9801520at2"/>
<dbReference type="NCBIfam" id="TIGR00632">
    <property type="entry name" value="vsr"/>
    <property type="match status" value="1"/>
</dbReference>
<evidence type="ECO:0000256" key="5">
    <source>
        <dbReference type="ARBA" id="ARBA00023204"/>
    </source>
</evidence>
<evidence type="ECO:0000256" key="6">
    <source>
        <dbReference type="PIRNR" id="PIRNR018267"/>
    </source>
</evidence>
<comment type="similarity">
    <text evidence="6">Belongs to the vsr family.</text>
</comment>
<keyword evidence="4 6" id="KW-0378">Hydrolase</keyword>